<dbReference type="InterPro" id="IPR046118">
    <property type="entry name" value="DUF6115"/>
</dbReference>
<dbReference type="RefSeq" id="WP_307322663.1">
    <property type="nucleotide sequence ID" value="NZ_JAUSUG010000003.1"/>
</dbReference>
<keyword evidence="2" id="KW-1133">Transmembrane helix</keyword>
<organism evidence="3 4">
    <name type="scientific">Evansella vedderi</name>
    <dbReference type="NCBI Taxonomy" id="38282"/>
    <lineage>
        <taxon>Bacteria</taxon>
        <taxon>Bacillati</taxon>
        <taxon>Bacillota</taxon>
        <taxon>Bacilli</taxon>
        <taxon>Bacillales</taxon>
        <taxon>Bacillaceae</taxon>
        <taxon>Evansella</taxon>
    </lineage>
</organism>
<accession>A0ABT9ZRU7</accession>
<keyword evidence="2" id="KW-0812">Transmembrane</keyword>
<dbReference type="Proteomes" id="UP001230005">
    <property type="component" value="Unassembled WGS sequence"/>
</dbReference>
<comment type="caution">
    <text evidence="3">The sequence shown here is derived from an EMBL/GenBank/DDBJ whole genome shotgun (WGS) entry which is preliminary data.</text>
</comment>
<gene>
    <name evidence="3" type="ORF">J2S74_001057</name>
</gene>
<name>A0ABT9ZRU7_9BACI</name>
<feature type="transmembrane region" description="Helical" evidence="2">
    <location>
        <begin position="6"/>
        <end position="23"/>
    </location>
</feature>
<reference evidence="3 4" key="1">
    <citation type="submission" date="2023-07" db="EMBL/GenBank/DDBJ databases">
        <title>Genomic Encyclopedia of Type Strains, Phase IV (KMG-IV): sequencing the most valuable type-strain genomes for metagenomic binning, comparative biology and taxonomic classification.</title>
        <authorList>
            <person name="Goeker M."/>
        </authorList>
    </citation>
    <scope>NUCLEOTIDE SEQUENCE [LARGE SCALE GENOMIC DNA]</scope>
    <source>
        <strain evidence="3 4">DSM 9768</strain>
    </source>
</reference>
<keyword evidence="2" id="KW-0472">Membrane</keyword>
<feature type="region of interest" description="Disordered" evidence="1">
    <location>
        <begin position="73"/>
        <end position="146"/>
    </location>
</feature>
<evidence type="ECO:0000313" key="4">
    <source>
        <dbReference type="Proteomes" id="UP001230005"/>
    </source>
</evidence>
<evidence type="ECO:0000313" key="3">
    <source>
        <dbReference type="EMBL" id="MDQ0253685.1"/>
    </source>
</evidence>
<evidence type="ECO:0000256" key="1">
    <source>
        <dbReference type="SAM" id="MobiDB-lite"/>
    </source>
</evidence>
<protein>
    <submittedName>
        <fullName evidence="3">GTPase involved in cell partitioning and DNA repair</fullName>
    </submittedName>
</protein>
<keyword evidence="4" id="KW-1185">Reference proteome</keyword>
<sequence length="179" mass="20886">MGYLLIISFILHLVSFYFMILLFQRQKEQNPVDQEKNLKEMEDLLLSYTAEMKENNERLVKMVLKEKGLQRANELKQQTEQTQKSPKPSITHVDVSGVESTKVTEEKNETKEEELPMLKDEEKYKDYAPPTPKEEEHDTTPSDTSRVLSLHQQGYTVMEIAQKLNMGIAEVDLLLKFHK</sequence>
<evidence type="ECO:0000256" key="2">
    <source>
        <dbReference type="SAM" id="Phobius"/>
    </source>
</evidence>
<feature type="compositionally biased region" description="Basic and acidic residues" evidence="1">
    <location>
        <begin position="102"/>
        <end position="140"/>
    </location>
</feature>
<dbReference type="Pfam" id="PF19610">
    <property type="entry name" value="DUF6115"/>
    <property type="match status" value="1"/>
</dbReference>
<proteinExistence type="predicted"/>
<feature type="compositionally biased region" description="Polar residues" evidence="1">
    <location>
        <begin position="75"/>
        <end position="88"/>
    </location>
</feature>
<dbReference type="EMBL" id="JAUSUG010000003">
    <property type="protein sequence ID" value="MDQ0253685.1"/>
    <property type="molecule type" value="Genomic_DNA"/>
</dbReference>